<evidence type="ECO:0000313" key="2">
    <source>
        <dbReference type="Proteomes" id="UP000318288"/>
    </source>
</evidence>
<reference evidence="1 2" key="1">
    <citation type="submission" date="2019-02" db="EMBL/GenBank/DDBJ databases">
        <title>Deep-cultivation of Planctomycetes and their phenomic and genomic characterization uncovers novel biology.</title>
        <authorList>
            <person name="Wiegand S."/>
            <person name="Jogler M."/>
            <person name="Boedeker C."/>
            <person name="Pinto D."/>
            <person name="Vollmers J."/>
            <person name="Rivas-Marin E."/>
            <person name="Kohn T."/>
            <person name="Peeters S.H."/>
            <person name="Heuer A."/>
            <person name="Rast P."/>
            <person name="Oberbeckmann S."/>
            <person name="Bunk B."/>
            <person name="Jeske O."/>
            <person name="Meyerdierks A."/>
            <person name="Storesund J.E."/>
            <person name="Kallscheuer N."/>
            <person name="Luecker S."/>
            <person name="Lage O.M."/>
            <person name="Pohl T."/>
            <person name="Merkel B.J."/>
            <person name="Hornburger P."/>
            <person name="Mueller R.-W."/>
            <person name="Bruemmer F."/>
            <person name="Labrenz M."/>
            <person name="Spormann A.M."/>
            <person name="Op Den Camp H."/>
            <person name="Overmann J."/>
            <person name="Amann R."/>
            <person name="Jetten M.S.M."/>
            <person name="Mascher T."/>
            <person name="Medema M.H."/>
            <person name="Devos D.P."/>
            <person name="Kaster A.-K."/>
            <person name="Ovreas L."/>
            <person name="Rohde M."/>
            <person name="Galperin M.Y."/>
            <person name="Jogler C."/>
        </authorList>
    </citation>
    <scope>NUCLEOTIDE SEQUENCE [LARGE SCALE GENOMIC DNA]</scope>
    <source>
        <strain evidence="1 2">Poly51</strain>
    </source>
</reference>
<dbReference type="PROSITE" id="PS51257">
    <property type="entry name" value="PROKAR_LIPOPROTEIN"/>
    <property type="match status" value="1"/>
</dbReference>
<organism evidence="1 2">
    <name type="scientific">Rubripirellula tenax</name>
    <dbReference type="NCBI Taxonomy" id="2528015"/>
    <lineage>
        <taxon>Bacteria</taxon>
        <taxon>Pseudomonadati</taxon>
        <taxon>Planctomycetota</taxon>
        <taxon>Planctomycetia</taxon>
        <taxon>Pirellulales</taxon>
        <taxon>Pirellulaceae</taxon>
        <taxon>Rubripirellula</taxon>
    </lineage>
</organism>
<proteinExistence type="predicted"/>
<name>A0A5C6EJZ6_9BACT</name>
<dbReference type="Proteomes" id="UP000318288">
    <property type="component" value="Unassembled WGS sequence"/>
</dbReference>
<sequence length="56" mass="5916">MKKFVLLPFVLVVFCASIIGCSEPKSGVVADPNEMDQYITPAGVDLSAEQSPSGTK</sequence>
<dbReference type="RefSeq" id="WP_186775735.1">
    <property type="nucleotide sequence ID" value="NZ_SJPW01000006.1"/>
</dbReference>
<dbReference type="EMBL" id="SJPW01000006">
    <property type="protein sequence ID" value="TWU48830.1"/>
    <property type="molecule type" value="Genomic_DNA"/>
</dbReference>
<accession>A0A5C6EJZ6</accession>
<comment type="caution">
    <text evidence="1">The sequence shown here is derived from an EMBL/GenBank/DDBJ whole genome shotgun (WGS) entry which is preliminary data.</text>
</comment>
<keyword evidence="2" id="KW-1185">Reference proteome</keyword>
<evidence type="ECO:0000313" key="1">
    <source>
        <dbReference type="EMBL" id="TWU48830.1"/>
    </source>
</evidence>
<gene>
    <name evidence="1" type="ORF">Poly51_47340</name>
</gene>
<dbReference type="AlphaFoldDB" id="A0A5C6EJZ6"/>
<protein>
    <submittedName>
        <fullName evidence="1">Uncharacterized protein</fullName>
    </submittedName>
</protein>